<proteinExistence type="inferred from homology"/>
<comment type="subunit">
    <text evidence="8">Component of the replication restart primosome.</text>
</comment>
<feature type="region of interest" description="Disordered" evidence="9">
    <location>
        <begin position="1"/>
        <end position="48"/>
    </location>
</feature>
<keyword evidence="2 8" id="KW-0235">DNA replication</keyword>
<keyword evidence="6 8" id="KW-0067">ATP-binding</keyword>
<evidence type="ECO:0000313" key="11">
    <source>
        <dbReference type="EMBL" id="MBC6465450.1"/>
    </source>
</evidence>
<dbReference type="InterPro" id="IPR027417">
    <property type="entry name" value="P-loop_NTPase"/>
</dbReference>
<comment type="similarity">
    <text evidence="8">Belongs to the helicase family. PriA subfamily.</text>
</comment>
<dbReference type="InterPro" id="IPR041222">
    <property type="entry name" value="PriA_3primeBD"/>
</dbReference>
<keyword evidence="1 8" id="KW-0639">Primosome</keyword>
<keyword evidence="12" id="KW-1185">Reference proteome</keyword>
<evidence type="ECO:0000256" key="6">
    <source>
        <dbReference type="ARBA" id="ARBA00022840"/>
    </source>
</evidence>
<evidence type="ECO:0000256" key="3">
    <source>
        <dbReference type="ARBA" id="ARBA00022723"/>
    </source>
</evidence>
<evidence type="ECO:0000256" key="9">
    <source>
        <dbReference type="SAM" id="MobiDB-lite"/>
    </source>
</evidence>
<dbReference type="PANTHER" id="PTHR30580:SF0">
    <property type="entry name" value="PRIMOSOMAL PROTEIN N"/>
    <property type="match status" value="1"/>
</dbReference>
<comment type="caution">
    <text evidence="8">As this protein does not have any detectable helicase domains, it probably does not have helicase activity.</text>
</comment>
<organism evidence="11 12">
    <name type="scientific">Actinomadura alba</name>
    <dbReference type="NCBI Taxonomy" id="406431"/>
    <lineage>
        <taxon>Bacteria</taxon>
        <taxon>Bacillati</taxon>
        <taxon>Actinomycetota</taxon>
        <taxon>Actinomycetes</taxon>
        <taxon>Streptosporangiales</taxon>
        <taxon>Thermomonosporaceae</taxon>
        <taxon>Actinomadura</taxon>
    </lineage>
</organism>
<keyword evidence="5 8" id="KW-0862">Zinc</keyword>
<accession>A0ABR7LL31</accession>
<reference evidence="11 12" key="1">
    <citation type="submission" date="2020-06" db="EMBL/GenBank/DDBJ databases">
        <title>Actinomadura xiongansis sp. nov., isolated from soil of Baiyangdian.</title>
        <authorList>
            <person name="Zhang X."/>
        </authorList>
    </citation>
    <scope>NUCLEOTIDE SEQUENCE [LARGE SCALE GENOMIC DNA]</scope>
    <source>
        <strain evidence="11 12">HBUM206468</strain>
    </source>
</reference>
<evidence type="ECO:0000256" key="8">
    <source>
        <dbReference type="HAMAP-Rule" id="MF_00983"/>
    </source>
</evidence>
<dbReference type="Gene3D" id="3.40.50.300">
    <property type="entry name" value="P-loop containing nucleotide triphosphate hydrolases"/>
    <property type="match status" value="1"/>
</dbReference>
<dbReference type="NCBIfam" id="NF011452">
    <property type="entry name" value="PRK14873.1-2"/>
    <property type="match status" value="1"/>
</dbReference>
<feature type="binding site" evidence="8">
    <location>
        <position position="498"/>
    </location>
    <ligand>
        <name>Zn(2+)</name>
        <dbReference type="ChEBI" id="CHEBI:29105"/>
        <label>2</label>
    </ligand>
</feature>
<keyword evidence="4 8" id="KW-0547">Nucleotide-binding</keyword>
<evidence type="ECO:0000256" key="4">
    <source>
        <dbReference type="ARBA" id="ARBA00022741"/>
    </source>
</evidence>
<comment type="cofactor">
    <cofactor evidence="8">
        <name>Zn(2+)</name>
        <dbReference type="ChEBI" id="CHEBI:29105"/>
    </cofactor>
    <text evidence="8">Binds 2 zinc ions per subunit.</text>
</comment>
<name>A0ABR7LL31_9ACTN</name>
<dbReference type="Gene3D" id="3.40.1440.60">
    <property type="entry name" value="PriA, 3(prime) DNA-binding domain"/>
    <property type="match status" value="1"/>
</dbReference>
<keyword evidence="3 8" id="KW-0479">Metal-binding</keyword>
<sequence length="757" mass="78204">MGGVPAADVRPGAAASAPGGARAGSTGRATGKAGKKASRKGARTPSATRKVARVVVDVPLSHLDRPFDYLVPTDLDEPAVPGCRVRVRFAGQLVDGFLLERVDESEHEGRLSFLERVISAEPVLTREVAALAREVADRYAGTLCDVLRLAIPPRHARVEAEAGQAARPSPDIVAGVGAPAEPGPWQAYPAGASFLAALAEGRSPRAVWNAMPGPDWPAAVALAVRATLAAGRGALVVVAAGRDVARVDAALRAELSAATGTAAGAGVAAAATGRDGTAASPPGEPAAVTTAGPEAPPALHVALTAELGPAERYRRWLAVLRGDVRAVVGTRAAMFAPVRDLGLVVLWDDGDDVHAEPHAPYPHAREVLALRAHRAGAGALIGGFTRTTDATQLIETGWAHALAPDRATLRQVMPRIRPAGEDAELARDEAARSARLPHLAFRTARQALVDGPVLVQVPRRGYVPALACGRCRAPARCEACQGTLSVNSSHAAPYCRWCGRIAGRWQCPECGGGQVRATMVGARRTAEELGRAFPGVSVRTSGRDGVLDRVGGEAALVVATPGAEPVADDGYAAALLLDGWVLLGRADLRAGEEALRRWMNAAALVRPAAPVVLLADSALGPVQALLRWDPVTHAERELGERRELGFPPAARMASLTGTPAALRELLEAALLPEGAQVLGPVPVPAGTPAPAAGGGGTAGARAPGSRRPAEDRERALVRVERAGGHALAHALKAGQGVRSARKAADPVRVQIDPLELI</sequence>
<protein>
    <recommendedName>
        <fullName evidence="8">Probable replication restart protein PriA</fullName>
    </recommendedName>
    <alternativeName>
        <fullName evidence="8">Putative ATP-dependent DNA helicase PriA</fullName>
    </alternativeName>
</protein>
<dbReference type="HAMAP" id="MF_00983">
    <property type="entry name" value="PriA"/>
    <property type="match status" value="1"/>
</dbReference>
<feature type="domain" description="Primosomal protein N' 3' DNA-binding" evidence="10">
    <location>
        <begin position="53"/>
        <end position="152"/>
    </location>
</feature>
<evidence type="ECO:0000313" key="12">
    <source>
        <dbReference type="Proteomes" id="UP000805614"/>
    </source>
</evidence>
<feature type="binding site" evidence="8">
    <location>
        <position position="480"/>
    </location>
    <ligand>
        <name>Zn(2+)</name>
        <dbReference type="ChEBI" id="CHEBI:29105"/>
        <label>2</label>
    </ligand>
</feature>
<feature type="binding site" evidence="8">
    <location>
        <position position="477"/>
    </location>
    <ligand>
        <name>Zn(2+)</name>
        <dbReference type="ChEBI" id="CHEBI:29105"/>
        <label>2</label>
    </ligand>
</feature>
<feature type="compositionally biased region" description="Basic residues" evidence="9">
    <location>
        <begin position="33"/>
        <end position="42"/>
    </location>
</feature>
<dbReference type="InterPro" id="IPR005259">
    <property type="entry name" value="PriA"/>
</dbReference>
<gene>
    <name evidence="8" type="primary">priA</name>
    <name evidence="11" type="ORF">HKK74_08080</name>
</gene>
<comment type="caution">
    <text evidence="11">The sequence shown here is derived from an EMBL/GenBank/DDBJ whole genome shotgun (WGS) entry which is preliminary data.</text>
</comment>
<comment type="function">
    <text evidence="8">Initiates the restart of stalled replication forks, which reloads the replicative helicase on sites other than the origin of replication. Recognizes and binds to abandoned replication forks and remodels them to uncover a helicase loading site. Promotes assembly of the primosome at these replication forks.</text>
</comment>
<dbReference type="EMBL" id="JABVEC010000004">
    <property type="protein sequence ID" value="MBC6465450.1"/>
    <property type="molecule type" value="Genomic_DNA"/>
</dbReference>
<feature type="binding site" evidence="8">
    <location>
        <position position="507"/>
    </location>
    <ligand>
        <name>Zn(2+)</name>
        <dbReference type="ChEBI" id="CHEBI:29105"/>
        <label>1</label>
    </ligand>
</feature>
<dbReference type="Pfam" id="PF17764">
    <property type="entry name" value="PriA_3primeBD"/>
    <property type="match status" value="1"/>
</dbReference>
<dbReference type="InterPro" id="IPR042115">
    <property type="entry name" value="PriA_3primeBD_sf"/>
</dbReference>
<feature type="compositionally biased region" description="Low complexity" evidence="9">
    <location>
        <begin position="10"/>
        <end position="32"/>
    </location>
</feature>
<feature type="region of interest" description="Disordered" evidence="9">
    <location>
        <begin position="681"/>
        <end position="713"/>
    </location>
</feature>
<evidence type="ECO:0000256" key="1">
    <source>
        <dbReference type="ARBA" id="ARBA00022515"/>
    </source>
</evidence>
<keyword evidence="7 8" id="KW-0238">DNA-binding</keyword>
<feature type="binding site" evidence="8">
    <location>
        <position position="495"/>
    </location>
    <ligand>
        <name>Zn(2+)</name>
        <dbReference type="ChEBI" id="CHEBI:29105"/>
        <label>2</label>
    </ligand>
</feature>
<dbReference type="Proteomes" id="UP000805614">
    <property type="component" value="Unassembled WGS sequence"/>
</dbReference>
<evidence type="ECO:0000259" key="10">
    <source>
        <dbReference type="Pfam" id="PF17764"/>
    </source>
</evidence>
<feature type="binding site" evidence="8">
    <location>
        <position position="471"/>
    </location>
    <ligand>
        <name>Zn(2+)</name>
        <dbReference type="ChEBI" id="CHEBI:29105"/>
        <label>1</label>
    </ligand>
</feature>
<evidence type="ECO:0000256" key="5">
    <source>
        <dbReference type="ARBA" id="ARBA00022833"/>
    </source>
</evidence>
<evidence type="ECO:0000256" key="7">
    <source>
        <dbReference type="ARBA" id="ARBA00023125"/>
    </source>
</evidence>
<evidence type="ECO:0000256" key="2">
    <source>
        <dbReference type="ARBA" id="ARBA00022705"/>
    </source>
</evidence>
<dbReference type="PANTHER" id="PTHR30580">
    <property type="entry name" value="PRIMOSOMAL PROTEIN N"/>
    <property type="match status" value="1"/>
</dbReference>
<feature type="binding site" evidence="8">
    <location>
        <position position="510"/>
    </location>
    <ligand>
        <name>Zn(2+)</name>
        <dbReference type="ChEBI" id="CHEBI:29105"/>
        <label>1</label>
    </ligand>
</feature>
<feature type="binding site" evidence="8">
    <location>
        <position position="468"/>
    </location>
    <ligand>
        <name>Zn(2+)</name>
        <dbReference type="ChEBI" id="CHEBI:29105"/>
        <label>1</label>
    </ligand>
</feature>